<dbReference type="SUPFAM" id="SSF57756">
    <property type="entry name" value="Retrovirus zinc finger-like domains"/>
    <property type="match status" value="1"/>
</dbReference>
<feature type="compositionally biased region" description="Pro residues" evidence="2">
    <location>
        <begin position="184"/>
        <end position="213"/>
    </location>
</feature>
<reference evidence="4" key="1">
    <citation type="submission" date="2023-07" db="EMBL/GenBank/DDBJ databases">
        <title>A chromosome-level genome assembly of Lolium multiflorum.</title>
        <authorList>
            <person name="Chen Y."/>
            <person name="Copetti D."/>
            <person name="Kolliker R."/>
            <person name="Studer B."/>
        </authorList>
    </citation>
    <scope>NUCLEOTIDE SEQUENCE</scope>
    <source>
        <strain evidence="4">02402/16</strain>
        <tissue evidence="4">Leaf</tissue>
    </source>
</reference>
<keyword evidence="1" id="KW-0862">Zinc</keyword>
<feature type="region of interest" description="Disordered" evidence="2">
    <location>
        <begin position="162"/>
        <end position="218"/>
    </location>
</feature>
<dbReference type="GO" id="GO:0008270">
    <property type="term" value="F:zinc ion binding"/>
    <property type="evidence" value="ECO:0007669"/>
    <property type="project" value="UniProtKB-KW"/>
</dbReference>
<feature type="region of interest" description="Disordered" evidence="2">
    <location>
        <begin position="137"/>
        <end position="156"/>
    </location>
</feature>
<evidence type="ECO:0000313" key="5">
    <source>
        <dbReference type="Proteomes" id="UP001231189"/>
    </source>
</evidence>
<proteinExistence type="predicted"/>
<name>A0AAD8VIQ7_LOLMU</name>
<dbReference type="PANTHER" id="PTHR33087:SF42">
    <property type="entry name" value="DUF4283 DOMAIN-CONTAINING PROTEIN"/>
    <property type="match status" value="1"/>
</dbReference>
<dbReference type="PANTHER" id="PTHR33087">
    <property type="entry name" value="OS07G0539200 PROTEIN"/>
    <property type="match status" value="1"/>
</dbReference>
<feature type="region of interest" description="Disordered" evidence="2">
    <location>
        <begin position="644"/>
        <end position="712"/>
    </location>
</feature>
<feature type="compositionally biased region" description="Polar residues" evidence="2">
    <location>
        <begin position="662"/>
        <end position="691"/>
    </location>
</feature>
<keyword evidence="1" id="KW-0863">Zinc-finger</keyword>
<dbReference type="Gene3D" id="4.10.60.10">
    <property type="entry name" value="Zinc finger, CCHC-type"/>
    <property type="match status" value="1"/>
</dbReference>
<dbReference type="AlphaFoldDB" id="A0AAD8VIQ7"/>
<feature type="region of interest" description="Disordered" evidence="2">
    <location>
        <begin position="457"/>
        <end position="514"/>
    </location>
</feature>
<evidence type="ECO:0000256" key="1">
    <source>
        <dbReference type="PROSITE-ProRule" id="PRU00047"/>
    </source>
</evidence>
<feature type="compositionally biased region" description="Low complexity" evidence="2">
    <location>
        <begin position="34"/>
        <end position="49"/>
    </location>
</feature>
<organism evidence="4 5">
    <name type="scientific">Lolium multiflorum</name>
    <name type="common">Italian ryegrass</name>
    <name type="synonym">Lolium perenne subsp. multiflorum</name>
    <dbReference type="NCBI Taxonomy" id="4521"/>
    <lineage>
        <taxon>Eukaryota</taxon>
        <taxon>Viridiplantae</taxon>
        <taxon>Streptophyta</taxon>
        <taxon>Embryophyta</taxon>
        <taxon>Tracheophyta</taxon>
        <taxon>Spermatophyta</taxon>
        <taxon>Magnoliopsida</taxon>
        <taxon>Liliopsida</taxon>
        <taxon>Poales</taxon>
        <taxon>Poaceae</taxon>
        <taxon>BOP clade</taxon>
        <taxon>Pooideae</taxon>
        <taxon>Poodae</taxon>
        <taxon>Poeae</taxon>
        <taxon>Poeae Chloroplast Group 2 (Poeae type)</taxon>
        <taxon>Loliodinae</taxon>
        <taxon>Loliinae</taxon>
        <taxon>Lolium</taxon>
    </lineage>
</organism>
<dbReference type="Proteomes" id="UP001231189">
    <property type="component" value="Unassembled WGS sequence"/>
</dbReference>
<evidence type="ECO:0000259" key="3">
    <source>
        <dbReference type="PROSITE" id="PS50158"/>
    </source>
</evidence>
<sequence>MDSIASHPPGFSRRWEAEGSASASSGSPRRNDHVSGLGLSSASSGESVAPCPEPRMAALLEERARVQDRLVWEQPRPSKGKRWTRRIEARHDAGAAGWGAPSPGMAGLCFRCFLPGHRKVDCTNAEVCLRCWQRGHPAKDCKRPRSPSPESEEELRMRALAKLARRGSPVRGQPGRLPARGMRPPSPPPLPPPPPPPPMAPALPPPPPGPPPVASRLPPMEAWPPLAVEQGGVLRGPGPEQPLLCVVRRSAAMCDLEQRLRFALAASVGGRRPVVSCEQVAAALRWRGVPEGAVSVHSFAPEDFLVICESEELRSHVAGMPSVLVAGAPLSFRQWNRQAHASLVPLKSRVLLAIEGLPPHAWDTAVVEDILGKSCAVDEIAPETKARSDLSLFKLTAWTSELEAIPVARRLAVPEPIAGGGASSAAAVRDAGGIKTLQYRVLVHLVRVEEEVEGGLVQPFGPFSRGPAGSRDGGGEGDGGGRDKGAEPRRVCRDLPWTRGVPDRRRGPGGGEGAAQLCSGPSLLAAAPAPAKSWALPRVCSPAPLTVQTPLVRSSLAQAGAGKAAGPVAGSAAFGQQEQAAPGKAADLAARSVAVGQRVSNESGKADKRMGPAVLEEVVPFVAERVEVREQAGHAADQVLWEDAPDSLPCADPEPVAPACVQSASQGSEQDKTIPSPSLSSVGSTDRSLSTELEEACDSEMENHPVRGDQCV</sequence>
<feature type="compositionally biased region" description="Basic and acidic residues" evidence="2">
    <location>
        <begin position="701"/>
        <end position="712"/>
    </location>
</feature>
<gene>
    <name evidence="4" type="ORF">QYE76_031747</name>
</gene>
<feature type="domain" description="CCHC-type" evidence="3">
    <location>
        <begin position="128"/>
        <end position="143"/>
    </location>
</feature>
<dbReference type="InterPro" id="IPR036875">
    <property type="entry name" value="Znf_CCHC_sf"/>
</dbReference>
<dbReference type="InterPro" id="IPR001878">
    <property type="entry name" value="Znf_CCHC"/>
</dbReference>
<dbReference type="PROSITE" id="PS50158">
    <property type="entry name" value="ZF_CCHC"/>
    <property type="match status" value="1"/>
</dbReference>
<evidence type="ECO:0000256" key="2">
    <source>
        <dbReference type="SAM" id="MobiDB-lite"/>
    </source>
</evidence>
<evidence type="ECO:0000313" key="4">
    <source>
        <dbReference type="EMBL" id="KAK1608074.1"/>
    </source>
</evidence>
<feature type="compositionally biased region" description="Basic and acidic residues" evidence="2">
    <location>
        <begin position="479"/>
        <end position="493"/>
    </location>
</feature>
<keyword evidence="5" id="KW-1185">Reference proteome</keyword>
<comment type="caution">
    <text evidence="4">The sequence shown here is derived from an EMBL/GenBank/DDBJ whole genome shotgun (WGS) entry which is preliminary data.</text>
</comment>
<protein>
    <recommendedName>
        <fullName evidence="3">CCHC-type domain-containing protein</fullName>
    </recommendedName>
</protein>
<dbReference type="InterPro" id="IPR053253">
    <property type="entry name" value="Sex_diff_modulator"/>
</dbReference>
<feature type="region of interest" description="Disordered" evidence="2">
    <location>
        <begin position="1"/>
        <end position="54"/>
    </location>
</feature>
<dbReference type="GO" id="GO:0003676">
    <property type="term" value="F:nucleic acid binding"/>
    <property type="evidence" value="ECO:0007669"/>
    <property type="project" value="InterPro"/>
</dbReference>
<accession>A0AAD8VIQ7</accession>
<dbReference type="SMART" id="SM00343">
    <property type="entry name" value="ZnF_C2HC"/>
    <property type="match status" value="2"/>
</dbReference>
<feature type="compositionally biased region" description="Low complexity" evidence="2">
    <location>
        <begin position="18"/>
        <end position="27"/>
    </location>
</feature>
<dbReference type="EMBL" id="JAUUTY010000007">
    <property type="protein sequence ID" value="KAK1608074.1"/>
    <property type="molecule type" value="Genomic_DNA"/>
</dbReference>
<keyword evidence="1" id="KW-0479">Metal-binding</keyword>